<dbReference type="Pfam" id="PF10294">
    <property type="entry name" value="Methyltransf_16"/>
    <property type="match status" value="1"/>
</dbReference>
<dbReference type="InterPro" id="IPR029063">
    <property type="entry name" value="SAM-dependent_MTases_sf"/>
</dbReference>
<dbReference type="AlphaFoldDB" id="A0A167Z0K0"/>
<dbReference type="OrthoDB" id="2529286at2759"/>
<feature type="region of interest" description="Disordered" evidence="1">
    <location>
        <begin position="149"/>
        <end position="182"/>
    </location>
</feature>
<dbReference type="GO" id="GO:0032991">
    <property type="term" value="C:protein-containing complex"/>
    <property type="evidence" value="ECO:0007669"/>
    <property type="project" value="TreeGrafter"/>
</dbReference>
<sequence>MELREILAKVGHAVEDAEEESFDIFCEELPSGNLGFIDSQADEVDVTVNGRDFAIKQSPTILSSSRAGGTTGAVLWKITPLVAEWLSDYGNFLWEEAILSSDSTVAELGCGISGLIPLALAPMVQNCIVTDQEYVHKLLKENLQRNYTCEGSGRDKKGSRLSQNKSQRQTKPSRSKSHKQTQDFLWERTGNITFTPLDWETDFPAELKQVLKSTTTSDTSSRLNDEDGEEDRGFDLLIACDTIYNEALVPSFVQTCAEICRLRPAYNDGLVNPTTTEARNKPTVCVVAQHLRSSDVFDAWCRETMEWFHVWRLRNEETDGALGMGSGSMVHLLVLKAGT</sequence>
<dbReference type="PANTHER" id="PTHR14614:SF109">
    <property type="entry name" value="RIBOSOMAL LYSINE N-METHYLTRANSFERASE 5"/>
    <property type="match status" value="1"/>
</dbReference>
<proteinExistence type="predicted"/>
<evidence type="ECO:0000313" key="2">
    <source>
        <dbReference type="EMBL" id="KZZ91996.1"/>
    </source>
</evidence>
<dbReference type="Proteomes" id="UP000242877">
    <property type="component" value="Unassembled WGS sequence"/>
</dbReference>
<dbReference type="EMBL" id="AZGZ01000012">
    <property type="protein sequence ID" value="KZZ91996.1"/>
    <property type="molecule type" value="Genomic_DNA"/>
</dbReference>
<dbReference type="PANTHER" id="PTHR14614">
    <property type="entry name" value="HEPATOCELLULAR CARCINOMA-ASSOCIATED ANTIGEN"/>
    <property type="match status" value="1"/>
</dbReference>
<dbReference type="SUPFAM" id="SSF53335">
    <property type="entry name" value="S-adenosyl-L-methionine-dependent methyltransferases"/>
    <property type="match status" value="1"/>
</dbReference>
<comment type="caution">
    <text evidence="2">The sequence shown here is derived from an EMBL/GenBank/DDBJ whole genome shotgun (WGS) entry which is preliminary data.</text>
</comment>
<dbReference type="VEuPathDB" id="FungiDB:AAP_03215"/>
<reference evidence="2 3" key="1">
    <citation type="journal article" date="2016" name="Genome Biol. Evol.">
        <title>Divergent and convergent evolution of fungal pathogenicity.</title>
        <authorList>
            <person name="Shang Y."/>
            <person name="Xiao G."/>
            <person name="Zheng P."/>
            <person name="Cen K."/>
            <person name="Zhan S."/>
            <person name="Wang C."/>
        </authorList>
    </citation>
    <scope>NUCLEOTIDE SEQUENCE [LARGE SCALE GENOMIC DNA]</scope>
    <source>
        <strain evidence="2 3">ARSEF 7405</strain>
    </source>
</reference>
<protein>
    <recommendedName>
        <fullName evidence="4">Nicotinamide N-methyltransferase</fullName>
    </recommendedName>
</protein>
<evidence type="ECO:0000256" key="1">
    <source>
        <dbReference type="SAM" id="MobiDB-lite"/>
    </source>
</evidence>
<gene>
    <name evidence="2" type="ORF">AAP_03215</name>
</gene>
<keyword evidence="3" id="KW-1185">Reference proteome</keyword>
<accession>A0A167Z0K0</accession>
<evidence type="ECO:0008006" key="4">
    <source>
        <dbReference type="Google" id="ProtNLM"/>
    </source>
</evidence>
<evidence type="ECO:0000313" key="3">
    <source>
        <dbReference type="Proteomes" id="UP000242877"/>
    </source>
</evidence>
<dbReference type="Gene3D" id="3.40.50.150">
    <property type="entry name" value="Vaccinia Virus protein VP39"/>
    <property type="match status" value="1"/>
</dbReference>
<dbReference type="GO" id="GO:0005829">
    <property type="term" value="C:cytosol"/>
    <property type="evidence" value="ECO:0007669"/>
    <property type="project" value="TreeGrafter"/>
</dbReference>
<name>A0A167Z0K0_9EURO</name>
<dbReference type="GO" id="GO:0008757">
    <property type="term" value="F:S-adenosylmethionine-dependent methyltransferase activity"/>
    <property type="evidence" value="ECO:0007669"/>
    <property type="project" value="UniProtKB-ARBA"/>
</dbReference>
<organism evidence="2 3">
    <name type="scientific">Ascosphaera apis ARSEF 7405</name>
    <dbReference type="NCBI Taxonomy" id="392613"/>
    <lineage>
        <taxon>Eukaryota</taxon>
        <taxon>Fungi</taxon>
        <taxon>Dikarya</taxon>
        <taxon>Ascomycota</taxon>
        <taxon>Pezizomycotina</taxon>
        <taxon>Eurotiomycetes</taxon>
        <taxon>Eurotiomycetidae</taxon>
        <taxon>Onygenales</taxon>
        <taxon>Ascosphaeraceae</taxon>
        <taxon>Ascosphaera</taxon>
    </lineage>
</organism>
<feature type="compositionally biased region" description="Polar residues" evidence="1">
    <location>
        <begin position="160"/>
        <end position="170"/>
    </location>
</feature>
<dbReference type="InterPro" id="IPR019410">
    <property type="entry name" value="Methyltransf_16"/>
</dbReference>